<evidence type="ECO:0000256" key="2">
    <source>
        <dbReference type="ARBA" id="ARBA00008142"/>
    </source>
</evidence>
<keyword evidence="6 12" id="KW-0479">Metal-binding</keyword>
<dbReference type="NCBIfam" id="NF001908">
    <property type="entry name" value="PRK00668.1"/>
    <property type="match status" value="1"/>
</dbReference>
<comment type="cofactor">
    <cofactor evidence="1 12">
        <name>Mg(2+)</name>
        <dbReference type="ChEBI" id="CHEBI:18420"/>
    </cofactor>
</comment>
<keyword evidence="5 12" id="KW-0808">Transferase</keyword>
<comment type="function">
    <text evidence="12">Major role in the synthesis of nucleoside triphosphates other than ATP. The ATP gamma phosphate is transferred to the NDP beta phosphate via a ping-pong mechanism, using a phosphorylated active-site intermediate.</text>
</comment>
<accession>A0A919FXW5</accession>
<feature type="active site" description="Pros-phosphohistidine intermediate" evidence="12 13">
    <location>
        <position position="137"/>
    </location>
</feature>
<evidence type="ECO:0000256" key="3">
    <source>
        <dbReference type="ARBA" id="ARBA00012966"/>
    </source>
</evidence>
<keyword evidence="11 12" id="KW-0546">Nucleotide metabolism</keyword>
<dbReference type="Proteomes" id="UP000627369">
    <property type="component" value="Unassembled WGS sequence"/>
</dbReference>
<comment type="caution">
    <text evidence="17">The sequence shown here is derived from an EMBL/GenBank/DDBJ whole genome shotgun (WGS) entry which is preliminary data.</text>
</comment>
<evidence type="ECO:0000256" key="13">
    <source>
        <dbReference type="PROSITE-ProRule" id="PRU00706"/>
    </source>
</evidence>
<protein>
    <recommendedName>
        <fullName evidence="4 12">Nucleoside diphosphate kinase</fullName>
        <shortName evidence="12">NDK</shortName>
        <shortName evidence="12">NDP kinase</shortName>
        <ecNumber evidence="3 12">2.7.4.6</ecNumber>
    </recommendedName>
    <alternativeName>
        <fullName evidence="12">Nucleoside-2-P kinase</fullName>
    </alternativeName>
</protein>
<keyword evidence="8 12" id="KW-0418">Kinase</keyword>
<dbReference type="PRINTS" id="PR01243">
    <property type="entry name" value="NUCDPKINASE"/>
</dbReference>
<evidence type="ECO:0000256" key="9">
    <source>
        <dbReference type="ARBA" id="ARBA00022840"/>
    </source>
</evidence>
<dbReference type="InterPro" id="IPR023005">
    <property type="entry name" value="Nucleoside_diP_kinase_AS"/>
</dbReference>
<evidence type="ECO:0000256" key="14">
    <source>
        <dbReference type="RuleBase" id="RU004011"/>
    </source>
</evidence>
<comment type="subunit">
    <text evidence="12">Homotetramer.</text>
</comment>
<keyword evidence="9 12" id="KW-0067">ATP-binding</keyword>
<evidence type="ECO:0000256" key="15">
    <source>
        <dbReference type="RuleBase" id="RU004013"/>
    </source>
</evidence>
<evidence type="ECO:0000256" key="4">
    <source>
        <dbReference type="ARBA" id="ARBA00017632"/>
    </source>
</evidence>
<dbReference type="GO" id="GO:0005524">
    <property type="term" value="F:ATP binding"/>
    <property type="evidence" value="ECO:0007669"/>
    <property type="project" value="UniProtKB-UniRule"/>
</dbReference>
<evidence type="ECO:0000256" key="10">
    <source>
        <dbReference type="ARBA" id="ARBA00022842"/>
    </source>
</evidence>
<dbReference type="InterPro" id="IPR034907">
    <property type="entry name" value="NDK-like_dom"/>
</dbReference>
<feature type="binding site" evidence="12 13">
    <location>
        <position position="27"/>
    </location>
    <ligand>
        <name>ATP</name>
        <dbReference type="ChEBI" id="CHEBI:30616"/>
    </ligand>
</feature>
<comment type="catalytic activity">
    <reaction evidence="12 15">
        <text>a 2'-deoxyribonucleoside 5'-diphosphate + ATP = a 2'-deoxyribonucleoside 5'-triphosphate + ADP</text>
        <dbReference type="Rhea" id="RHEA:44640"/>
        <dbReference type="ChEBI" id="CHEBI:30616"/>
        <dbReference type="ChEBI" id="CHEBI:61560"/>
        <dbReference type="ChEBI" id="CHEBI:73316"/>
        <dbReference type="ChEBI" id="CHEBI:456216"/>
        <dbReference type="EC" id="2.7.4.6"/>
    </reaction>
</comment>
<feature type="domain" description="Nucleoside diphosphate kinase-like" evidence="16">
    <location>
        <begin position="19"/>
        <end position="157"/>
    </location>
</feature>
<dbReference type="PROSITE" id="PS51374">
    <property type="entry name" value="NDPK_LIKE"/>
    <property type="match status" value="1"/>
</dbReference>
<dbReference type="Gene3D" id="3.30.70.141">
    <property type="entry name" value="Nucleoside diphosphate kinase-like domain"/>
    <property type="match status" value="1"/>
</dbReference>
<comment type="similarity">
    <text evidence="2 12 13 14">Belongs to the NDK family.</text>
</comment>
<dbReference type="SUPFAM" id="SSF54919">
    <property type="entry name" value="Nucleoside diphosphate kinase, NDK"/>
    <property type="match status" value="1"/>
</dbReference>
<keyword evidence="10 12" id="KW-0460">Magnesium</keyword>
<evidence type="ECO:0000313" key="18">
    <source>
        <dbReference type="Proteomes" id="UP000627369"/>
    </source>
</evidence>
<dbReference type="GO" id="GO:0006228">
    <property type="term" value="P:UTP biosynthetic process"/>
    <property type="evidence" value="ECO:0007669"/>
    <property type="project" value="UniProtKB-UniRule"/>
</dbReference>
<name>A0A919FXW5_9MICO</name>
<dbReference type="HAMAP" id="MF_00451">
    <property type="entry name" value="NDP_kinase"/>
    <property type="match status" value="1"/>
</dbReference>
<dbReference type="InterPro" id="IPR036850">
    <property type="entry name" value="NDK-like_dom_sf"/>
</dbReference>
<gene>
    <name evidence="12 17" type="primary">ndk</name>
    <name evidence="17" type="ORF">GCM10017772_28500</name>
</gene>
<evidence type="ECO:0000256" key="6">
    <source>
        <dbReference type="ARBA" id="ARBA00022723"/>
    </source>
</evidence>
<dbReference type="GO" id="GO:0005737">
    <property type="term" value="C:cytoplasm"/>
    <property type="evidence" value="ECO:0007669"/>
    <property type="project" value="UniProtKB-SubCell"/>
</dbReference>
<comment type="subcellular location">
    <subcellularLocation>
        <location evidence="12">Cytoplasm</location>
    </subcellularLocation>
</comment>
<keyword evidence="18" id="KW-1185">Reference proteome</keyword>
<evidence type="ECO:0000259" key="16">
    <source>
        <dbReference type="SMART" id="SM00562"/>
    </source>
</evidence>
<dbReference type="GO" id="GO:0004550">
    <property type="term" value="F:nucleoside diphosphate kinase activity"/>
    <property type="evidence" value="ECO:0007669"/>
    <property type="project" value="UniProtKB-UniRule"/>
</dbReference>
<keyword evidence="12" id="KW-0963">Cytoplasm</keyword>
<comment type="catalytic activity">
    <reaction evidence="12">
        <text>a ribonucleoside 5'-diphosphate + ATP = a ribonucleoside 5'-triphosphate + ADP</text>
        <dbReference type="Rhea" id="RHEA:18113"/>
        <dbReference type="ChEBI" id="CHEBI:30616"/>
        <dbReference type="ChEBI" id="CHEBI:57930"/>
        <dbReference type="ChEBI" id="CHEBI:61557"/>
        <dbReference type="ChEBI" id="CHEBI:456216"/>
        <dbReference type="EC" id="2.7.4.6"/>
    </reaction>
</comment>
<dbReference type="GO" id="GO:0006183">
    <property type="term" value="P:GTP biosynthetic process"/>
    <property type="evidence" value="ECO:0007669"/>
    <property type="project" value="UniProtKB-UniRule"/>
</dbReference>
<dbReference type="FunFam" id="3.30.70.141:FF:000003">
    <property type="entry name" value="Nucleoside diphosphate kinase"/>
    <property type="match status" value="1"/>
</dbReference>
<organism evidence="17 18">
    <name type="scientific">Promicromonospora soli</name>
    <dbReference type="NCBI Taxonomy" id="2035533"/>
    <lineage>
        <taxon>Bacteria</taxon>
        <taxon>Bacillati</taxon>
        <taxon>Actinomycetota</taxon>
        <taxon>Actinomycetes</taxon>
        <taxon>Micrococcales</taxon>
        <taxon>Promicromonosporaceae</taxon>
        <taxon>Promicromonospora</taxon>
    </lineage>
</organism>
<reference evidence="17" key="2">
    <citation type="submission" date="2020-09" db="EMBL/GenBank/DDBJ databases">
        <authorList>
            <person name="Sun Q."/>
            <person name="Zhou Y."/>
        </authorList>
    </citation>
    <scope>NUCLEOTIDE SEQUENCE</scope>
    <source>
        <strain evidence="17">CGMCC 4.7398</strain>
    </source>
</reference>
<dbReference type="GO" id="GO:0046872">
    <property type="term" value="F:metal ion binding"/>
    <property type="evidence" value="ECO:0007669"/>
    <property type="project" value="UniProtKB-KW"/>
</dbReference>
<feature type="binding site" evidence="12 13">
    <location>
        <position position="134"/>
    </location>
    <ligand>
        <name>ATP</name>
        <dbReference type="ChEBI" id="CHEBI:30616"/>
    </ligand>
</feature>
<dbReference type="EMBL" id="BNAS01000004">
    <property type="protein sequence ID" value="GHH74542.1"/>
    <property type="molecule type" value="Genomic_DNA"/>
</dbReference>
<dbReference type="GO" id="GO:0006241">
    <property type="term" value="P:CTP biosynthetic process"/>
    <property type="evidence" value="ECO:0007669"/>
    <property type="project" value="UniProtKB-UniRule"/>
</dbReference>
<dbReference type="AlphaFoldDB" id="A0A919FXW5"/>
<feature type="binding site" evidence="12 13">
    <location>
        <position position="109"/>
    </location>
    <ligand>
        <name>ATP</name>
        <dbReference type="ChEBI" id="CHEBI:30616"/>
    </ligand>
</feature>
<evidence type="ECO:0000313" key="17">
    <source>
        <dbReference type="EMBL" id="GHH74542.1"/>
    </source>
</evidence>
<feature type="binding site" evidence="12 13">
    <location>
        <position position="75"/>
    </location>
    <ligand>
        <name>ATP</name>
        <dbReference type="ChEBI" id="CHEBI:30616"/>
    </ligand>
</feature>
<dbReference type="Pfam" id="PF00334">
    <property type="entry name" value="NDK"/>
    <property type="match status" value="1"/>
</dbReference>
<evidence type="ECO:0000256" key="8">
    <source>
        <dbReference type="ARBA" id="ARBA00022777"/>
    </source>
</evidence>
<sequence>MTDVAEKTLPTEASTQPVAERTLVLVKPDGVRRGLSGEILRRIETKGYTLRAVQLMDATPALLAAHYAEHQGKPFYAPLVEFMMSGPVLAVVAEGEGVIPGFRSLAGATNPTDAAPGTIRGDLGRDWGTKVQQNLVHGSDSVESAVREIALWFPELV</sequence>
<dbReference type="RefSeq" id="WP_189669933.1">
    <property type="nucleotide sequence ID" value="NZ_BNAS01000004.1"/>
</dbReference>
<evidence type="ECO:0000256" key="1">
    <source>
        <dbReference type="ARBA" id="ARBA00001946"/>
    </source>
</evidence>
<evidence type="ECO:0000256" key="11">
    <source>
        <dbReference type="ARBA" id="ARBA00023080"/>
    </source>
</evidence>
<proteinExistence type="inferred from homology"/>
<evidence type="ECO:0000256" key="5">
    <source>
        <dbReference type="ARBA" id="ARBA00022679"/>
    </source>
</evidence>
<feature type="binding site" evidence="12 13">
    <location>
        <position position="120"/>
    </location>
    <ligand>
        <name>ATP</name>
        <dbReference type="ChEBI" id="CHEBI:30616"/>
    </ligand>
</feature>
<evidence type="ECO:0000256" key="12">
    <source>
        <dbReference type="HAMAP-Rule" id="MF_00451"/>
    </source>
</evidence>
<dbReference type="PANTHER" id="PTHR11349">
    <property type="entry name" value="NUCLEOSIDE DIPHOSPHATE KINASE"/>
    <property type="match status" value="1"/>
</dbReference>
<dbReference type="EC" id="2.7.4.6" evidence="3 12"/>
<dbReference type="InterPro" id="IPR001564">
    <property type="entry name" value="Nucleoside_diP_kinase"/>
</dbReference>
<dbReference type="SMART" id="SM00562">
    <property type="entry name" value="NDK"/>
    <property type="match status" value="1"/>
</dbReference>
<keyword evidence="7 12" id="KW-0547">Nucleotide-binding</keyword>
<dbReference type="PROSITE" id="PS00469">
    <property type="entry name" value="NDPK"/>
    <property type="match status" value="1"/>
</dbReference>
<dbReference type="CDD" id="cd04413">
    <property type="entry name" value="NDPk_I"/>
    <property type="match status" value="1"/>
</dbReference>
<feature type="binding site" evidence="12 13">
    <location>
        <position position="103"/>
    </location>
    <ligand>
        <name>ATP</name>
        <dbReference type="ChEBI" id="CHEBI:30616"/>
    </ligand>
</feature>
<keyword evidence="12" id="KW-0597">Phosphoprotein</keyword>
<evidence type="ECO:0000256" key="7">
    <source>
        <dbReference type="ARBA" id="ARBA00022741"/>
    </source>
</evidence>
<reference evidence="17" key="1">
    <citation type="journal article" date="2014" name="Int. J. Syst. Evol. Microbiol.">
        <title>Complete genome sequence of Corynebacterium casei LMG S-19264T (=DSM 44701T), isolated from a smear-ripened cheese.</title>
        <authorList>
            <consortium name="US DOE Joint Genome Institute (JGI-PGF)"/>
            <person name="Walter F."/>
            <person name="Albersmeier A."/>
            <person name="Kalinowski J."/>
            <person name="Ruckert C."/>
        </authorList>
    </citation>
    <scope>NUCLEOTIDE SEQUENCE</scope>
    <source>
        <strain evidence="17">CGMCC 4.7398</strain>
    </source>
</reference>